<proteinExistence type="predicted"/>
<name>C4ZB68_AGARV</name>
<dbReference type="HOGENOM" id="CLU_3043512_0_0_9"/>
<evidence type="ECO:0000313" key="1">
    <source>
        <dbReference type="EMBL" id="ACR74143.1"/>
    </source>
</evidence>
<protein>
    <submittedName>
        <fullName evidence="1">Uncharacterized protein</fullName>
    </submittedName>
</protein>
<dbReference type="EMBL" id="CP001107">
    <property type="protein sequence ID" value="ACR74143.1"/>
    <property type="molecule type" value="Genomic_DNA"/>
</dbReference>
<accession>C4ZB68</accession>
<dbReference type="AlphaFoldDB" id="C4ZB68"/>
<dbReference type="Proteomes" id="UP000001477">
    <property type="component" value="Chromosome"/>
</dbReference>
<sequence>MTSHTQTCITAGIWCVPKKYMNCHKVPLTFGDDKKQTDKTDYPDAFFVADFIYF</sequence>
<reference evidence="1 2" key="1">
    <citation type="journal article" date="2009" name="Proc. Natl. Acad. Sci. U.S.A.">
        <title>Characterizing a model human gut microbiota composed of members of its two dominant bacterial phyla.</title>
        <authorList>
            <person name="Mahowald M.A."/>
            <person name="Rey F.E."/>
            <person name="Seedorf H."/>
            <person name="Turnbaugh P.J."/>
            <person name="Fulton R.S."/>
            <person name="Wollam A."/>
            <person name="Shah N."/>
            <person name="Wang C."/>
            <person name="Magrini V."/>
            <person name="Wilson R.K."/>
            <person name="Cantarel B.L."/>
            <person name="Coutinho P.M."/>
            <person name="Henrissat B."/>
            <person name="Crock L.W."/>
            <person name="Russell A."/>
            <person name="Verberkmoes N.C."/>
            <person name="Hettich R.L."/>
            <person name="Gordon J.I."/>
        </authorList>
    </citation>
    <scope>NUCLEOTIDE SEQUENCE [LARGE SCALE GENOMIC DNA]</scope>
    <source>
        <strain evidence="2">ATCC 33656 / DSM 3377 / JCM 17463 / KCTC 5835 / LMG 30912 / VPI 0990</strain>
    </source>
</reference>
<evidence type="ECO:0000313" key="2">
    <source>
        <dbReference type="Proteomes" id="UP000001477"/>
    </source>
</evidence>
<organism evidence="1 2">
    <name type="scientific">Agathobacter rectalis (strain ATCC 33656 / DSM 3377 / JCM 17463 / KCTC 5835 / VPI 0990)</name>
    <name type="common">Eubacterium rectale</name>
    <dbReference type="NCBI Taxonomy" id="515619"/>
    <lineage>
        <taxon>Bacteria</taxon>
        <taxon>Bacillati</taxon>
        <taxon>Bacillota</taxon>
        <taxon>Clostridia</taxon>
        <taxon>Lachnospirales</taxon>
        <taxon>Lachnospiraceae</taxon>
        <taxon>Agathobacter</taxon>
    </lineage>
</organism>
<dbReference type="PaxDb" id="515619-EUBREC_0352"/>
<gene>
    <name evidence="1" type="ordered locus">EUBREC_0352</name>
</gene>
<dbReference type="KEGG" id="ere:EUBREC_0352"/>